<dbReference type="SUPFAM" id="SSF53795">
    <property type="entry name" value="PEP carboxykinase-like"/>
    <property type="match status" value="1"/>
</dbReference>
<evidence type="ECO:0000313" key="1">
    <source>
        <dbReference type="EMBL" id="MDR6904065.1"/>
    </source>
</evidence>
<organism evidence="1 2">
    <name type="scientific">Rhizobium miluonense</name>
    <dbReference type="NCBI Taxonomy" id="411945"/>
    <lineage>
        <taxon>Bacteria</taxon>
        <taxon>Pseudomonadati</taxon>
        <taxon>Pseudomonadota</taxon>
        <taxon>Alphaproteobacteria</taxon>
        <taxon>Hyphomicrobiales</taxon>
        <taxon>Rhizobiaceae</taxon>
        <taxon>Rhizobium/Agrobacterium group</taxon>
        <taxon>Rhizobium</taxon>
    </lineage>
</organism>
<keyword evidence="2" id="KW-1185">Reference proteome</keyword>
<reference evidence="1 2" key="1">
    <citation type="submission" date="2023-07" db="EMBL/GenBank/DDBJ databases">
        <title>Sorghum-associated microbial communities from plants grown in Nebraska, USA.</title>
        <authorList>
            <person name="Schachtman D."/>
        </authorList>
    </citation>
    <scope>NUCLEOTIDE SEQUENCE [LARGE SCALE GENOMIC DNA]</scope>
    <source>
        <strain evidence="1 2">3199</strain>
    </source>
</reference>
<dbReference type="Gene3D" id="3.40.50.300">
    <property type="entry name" value="P-loop containing nucleotide triphosphate hydrolases"/>
    <property type="match status" value="1"/>
</dbReference>
<dbReference type="Proteomes" id="UP001250791">
    <property type="component" value="Unassembled WGS sequence"/>
</dbReference>
<sequence>MAAMMACRVIPARKTSIADRFARNMILLPGRDILIAQLGDAFALFNSQEQRLYEVDSLAAWTWRHVSNCAAGIGWSQLSAQFSSECKLARPDAEALLDRYVGLGILHACQGSASIFAVALNGSRWMIECPDVLSAELKRLFRGIAIPMEPGCRQEHLVIRLNADRYELTAAGKSIGVVGRAEIIPAIKAFLTEALLQTDFTLALHAALLRLGDRQLLIAGVPGAGKTTLALALSAENGCLLLGDDIVIVDEKGALRGIPFPAAVKRGSWTLLQTFQPEVASRPTYVRSDGKEVRFIPGDIDSDHIAPARSTTMIFLRQNVARRQSLSRMSPLLAFQRLLTEAAAPTRRLTDQAFAALSKAVNISRVYEMEVGPLRQAVEIIRDL</sequence>
<evidence type="ECO:0000313" key="2">
    <source>
        <dbReference type="Proteomes" id="UP001250791"/>
    </source>
</evidence>
<dbReference type="InterPro" id="IPR027417">
    <property type="entry name" value="P-loop_NTPase"/>
</dbReference>
<accession>A0ABU1SYQ3</accession>
<comment type="caution">
    <text evidence="1">The sequence shown here is derived from an EMBL/GenBank/DDBJ whole genome shotgun (WGS) entry which is preliminary data.</text>
</comment>
<protein>
    <recommendedName>
        <fullName evidence="3">AAA+ ATPase domain-containing protein</fullName>
    </recommendedName>
</protein>
<proteinExistence type="predicted"/>
<dbReference type="EMBL" id="JAVDUP010000012">
    <property type="protein sequence ID" value="MDR6904065.1"/>
    <property type="molecule type" value="Genomic_DNA"/>
</dbReference>
<name>A0ABU1SYQ3_9HYPH</name>
<gene>
    <name evidence="1" type="ORF">J2W52_005698</name>
</gene>
<evidence type="ECO:0008006" key="3">
    <source>
        <dbReference type="Google" id="ProtNLM"/>
    </source>
</evidence>
<dbReference type="RefSeq" id="WP_310235715.1">
    <property type="nucleotide sequence ID" value="NZ_JAVDUP010000012.1"/>
</dbReference>